<keyword evidence="3" id="KW-1185">Reference proteome</keyword>
<dbReference type="EMBL" id="CP036298">
    <property type="protein sequence ID" value="QDV27459.1"/>
    <property type="molecule type" value="Genomic_DNA"/>
</dbReference>
<accession>A0A518GFT4</accession>
<dbReference type="KEGG" id="ahel:Q31a_58480"/>
<dbReference type="AlphaFoldDB" id="A0A518GFT4"/>
<reference evidence="2 3" key="1">
    <citation type="submission" date="2019-02" db="EMBL/GenBank/DDBJ databases">
        <title>Deep-cultivation of Planctomycetes and their phenomic and genomic characterization uncovers novel biology.</title>
        <authorList>
            <person name="Wiegand S."/>
            <person name="Jogler M."/>
            <person name="Boedeker C."/>
            <person name="Pinto D."/>
            <person name="Vollmers J."/>
            <person name="Rivas-Marin E."/>
            <person name="Kohn T."/>
            <person name="Peeters S.H."/>
            <person name="Heuer A."/>
            <person name="Rast P."/>
            <person name="Oberbeckmann S."/>
            <person name="Bunk B."/>
            <person name="Jeske O."/>
            <person name="Meyerdierks A."/>
            <person name="Storesund J.E."/>
            <person name="Kallscheuer N."/>
            <person name="Luecker S."/>
            <person name="Lage O.M."/>
            <person name="Pohl T."/>
            <person name="Merkel B.J."/>
            <person name="Hornburger P."/>
            <person name="Mueller R.-W."/>
            <person name="Bruemmer F."/>
            <person name="Labrenz M."/>
            <person name="Spormann A.M."/>
            <person name="Op den Camp H."/>
            <person name="Overmann J."/>
            <person name="Amann R."/>
            <person name="Jetten M.S.M."/>
            <person name="Mascher T."/>
            <person name="Medema M.H."/>
            <person name="Devos D.P."/>
            <person name="Kaster A.-K."/>
            <person name="Ovreas L."/>
            <person name="Rohde M."/>
            <person name="Galperin M.Y."/>
            <person name="Jogler C."/>
        </authorList>
    </citation>
    <scope>NUCLEOTIDE SEQUENCE [LARGE SCALE GENOMIC DNA]</scope>
    <source>
        <strain evidence="2 3">Q31a</strain>
    </source>
</reference>
<feature type="region of interest" description="Disordered" evidence="1">
    <location>
        <begin position="14"/>
        <end position="35"/>
    </location>
</feature>
<name>A0A518GFT4_9BACT</name>
<evidence type="ECO:0000313" key="3">
    <source>
        <dbReference type="Proteomes" id="UP000318017"/>
    </source>
</evidence>
<proteinExistence type="predicted"/>
<evidence type="ECO:0000256" key="1">
    <source>
        <dbReference type="SAM" id="MobiDB-lite"/>
    </source>
</evidence>
<organism evidence="2 3">
    <name type="scientific">Aureliella helgolandensis</name>
    <dbReference type="NCBI Taxonomy" id="2527968"/>
    <lineage>
        <taxon>Bacteria</taxon>
        <taxon>Pseudomonadati</taxon>
        <taxon>Planctomycetota</taxon>
        <taxon>Planctomycetia</taxon>
        <taxon>Pirellulales</taxon>
        <taxon>Pirellulaceae</taxon>
        <taxon>Aureliella</taxon>
    </lineage>
</organism>
<dbReference type="Proteomes" id="UP000318017">
    <property type="component" value="Chromosome"/>
</dbReference>
<sequence>MQGGGARTYLGTVRFPASNGTAPHLAPTAPVLLQS</sequence>
<gene>
    <name evidence="2" type="ORF">Q31a_58480</name>
</gene>
<protein>
    <submittedName>
        <fullName evidence="2">Uncharacterized protein</fullName>
    </submittedName>
</protein>
<evidence type="ECO:0000313" key="2">
    <source>
        <dbReference type="EMBL" id="QDV27459.1"/>
    </source>
</evidence>